<evidence type="ECO:0000256" key="7">
    <source>
        <dbReference type="ARBA" id="ARBA00022741"/>
    </source>
</evidence>
<evidence type="ECO:0000256" key="3">
    <source>
        <dbReference type="ARBA" id="ARBA00012438"/>
    </source>
</evidence>
<evidence type="ECO:0000313" key="16">
    <source>
        <dbReference type="EMBL" id="QDV15777.1"/>
    </source>
</evidence>
<dbReference type="Proteomes" id="UP000320839">
    <property type="component" value="Chromosome"/>
</dbReference>
<dbReference type="GO" id="GO:0016020">
    <property type="term" value="C:membrane"/>
    <property type="evidence" value="ECO:0007669"/>
    <property type="project" value="UniProtKB-SubCell"/>
</dbReference>
<evidence type="ECO:0000256" key="14">
    <source>
        <dbReference type="SAM" id="Phobius"/>
    </source>
</evidence>
<dbReference type="PANTHER" id="PTHR45339">
    <property type="entry name" value="HYBRID SIGNAL TRANSDUCTION HISTIDINE KINASE J"/>
    <property type="match status" value="1"/>
</dbReference>
<dbReference type="GO" id="GO:0005524">
    <property type="term" value="F:ATP binding"/>
    <property type="evidence" value="ECO:0007669"/>
    <property type="project" value="UniProtKB-KW"/>
</dbReference>
<dbReference type="SUPFAM" id="SSF47384">
    <property type="entry name" value="Homodimeric domain of signal transducing histidine kinase"/>
    <property type="match status" value="1"/>
</dbReference>
<keyword evidence="7" id="KW-0547">Nucleotide-binding</keyword>
<keyword evidence="6 14" id="KW-0812">Transmembrane</keyword>
<evidence type="ECO:0000256" key="11">
    <source>
        <dbReference type="ARBA" id="ARBA00023012"/>
    </source>
</evidence>
<feature type="transmembrane region" description="Helical" evidence="14">
    <location>
        <begin position="36"/>
        <end position="59"/>
    </location>
</feature>
<dbReference type="GO" id="GO:0000155">
    <property type="term" value="F:phosphorelay sensor kinase activity"/>
    <property type="evidence" value="ECO:0007669"/>
    <property type="project" value="InterPro"/>
</dbReference>
<dbReference type="InterPro" id="IPR003661">
    <property type="entry name" value="HisK_dim/P_dom"/>
</dbReference>
<dbReference type="SUPFAM" id="SSF55874">
    <property type="entry name" value="ATPase domain of HSP90 chaperone/DNA topoisomerase II/histidine kinase"/>
    <property type="match status" value="1"/>
</dbReference>
<dbReference type="FunFam" id="1.10.287.130:FF:000004">
    <property type="entry name" value="Ethylene receptor 1"/>
    <property type="match status" value="1"/>
</dbReference>
<evidence type="ECO:0000256" key="1">
    <source>
        <dbReference type="ARBA" id="ARBA00000085"/>
    </source>
</evidence>
<evidence type="ECO:0000256" key="13">
    <source>
        <dbReference type="SAM" id="Coils"/>
    </source>
</evidence>
<evidence type="ECO:0000256" key="9">
    <source>
        <dbReference type="ARBA" id="ARBA00022840"/>
    </source>
</evidence>
<evidence type="ECO:0000259" key="15">
    <source>
        <dbReference type="PROSITE" id="PS50109"/>
    </source>
</evidence>
<evidence type="ECO:0000256" key="10">
    <source>
        <dbReference type="ARBA" id="ARBA00022989"/>
    </source>
</evidence>
<evidence type="ECO:0000256" key="5">
    <source>
        <dbReference type="ARBA" id="ARBA00022679"/>
    </source>
</evidence>
<reference evidence="16 17" key="1">
    <citation type="submission" date="2019-02" db="EMBL/GenBank/DDBJ databases">
        <title>Deep-cultivation of Planctomycetes and their phenomic and genomic characterization uncovers novel biology.</title>
        <authorList>
            <person name="Wiegand S."/>
            <person name="Jogler M."/>
            <person name="Boedeker C."/>
            <person name="Pinto D."/>
            <person name="Vollmers J."/>
            <person name="Rivas-Marin E."/>
            <person name="Kohn T."/>
            <person name="Peeters S.H."/>
            <person name="Heuer A."/>
            <person name="Rast P."/>
            <person name="Oberbeckmann S."/>
            <person name="Bunk B."/>
            <person name="Jeske O."/>
            <person name="Meyerdierks A."/>
            <person name="Storesund J.E."/>
            <person name="Kallscheuer N."/>
            <person name="Luecker S."/>
            <person name="Lage O.M."/>
            <person name="Pohl T."/>
            <person name="Merkel B.J."/>
            <person name="Hornburger P."/>
            <person name="Mueller R.-W."/>
            <person name="Bruemmer F."/>
            <person name="Labrenz M."/>
            <person name="Spormann A.M."/>
            <person name="Op den Camp H."/>
            <person name="Overmann J."/>
            <person name="Amann R."/>
            <person name="Jetten M.S.M."/>
            <person name="Mascher T."/>
            <person name="Medema M.H."/>
            <person name="Devos D.P."/>
            <person name="Kaster A.-K."/>
            <person name="Ovreas L."/>
            <person name="Rohde M."/>
            <person name="Galperin M.Y."/>
            <person name="Jogler C."/>
        </authorList>
    </citation>
    <scope>NUCLEOTIDE SEQUENCE [LARGE SCALE GENOMIC DNA]</scope>
    <source>
        <strain evidence="16 17">Pan153</strain>
    </source>
</reference>
<proteinExistence type="predicted"/>
<name>A0A518FHF4_9PLAN</name>
<feature type="domain" description="Histidine kinase" evidence="15">
    <location>
        <begin position="270"/>
        <end position="402"/>
    </location>
</feature>
<feature type="transmembrane region" description="Helical" evidence="14">
    <location>
        <begin position="71"/>
        <end position="91"/>
    </location>
</feature>
<dbReference type="InterPro" id="IPR005467">
    <property type="entry name" value="His_kinase_dom"/>
</dbReference>
<dbReference type="Pfam" id="PF00512">
    <property type="entry name" value="HisKA"/>
    <property type="match status" value="1"/>
</dbReference>
<keyword evidence="8 16" id="KW-0418">Kinase</keyword>
<evidence type="ECO:0000256" key="8">
    <source>
        <dbReference type="ARBA" id="ARBA00022777"/>
    </source>
</evidence>
<dbReference type="RefSeq" id="WP_145453818.1">
    <property type="nucleotide sequence ID" value="NZ_CP036317.1"/>
</dbReference>
<feature type="transmembrane region" description="Helical" evidence="14">
    <location>
        <begin position="142"/>
        <end position="161"/>
    </location>
</feature>
<keyword evidence="9" id="KW-0067">ATP-binding</keyword>
<keyword evidence="13" id="KW-0175">Coiled coil</keyword>
<comment type="catalytic activity">
    <reaction evidence="1">
        <text>ATP + protein L-histidine = ADP + protein N-phospho-L-histidine.</text>
        <dbReference type="EC" id="2.7.13.3"/>
    </reaction>
</comment>
<keyword evidence="4" id="KW-0597">Phosphoprotein</keyword>
<dbReference type="EC" id="2.7.13.3" evidence="3"/>
<dbReference type="PANTHER" id="PTHR45339:SF1">
    <property type="entry name" value="HYBRID SIGNAL TRANSDUCTION HISTIDINE KINASE J"/>
    <property type="match status" value="1"/>
</dbReference>
<dbReference type="PROSITE" id="PS50109">
    <property type="entry name" value="HIS_KIN"/>
    <property type="match status" value="1"/>
</dbReference>
<accession>A0A518FHF4</accession>
<dbReference type="OrthoDB" id="229369at2"/>
<dbReference type="AlphaFoldDB" id="A0A518FHF4"/>
<evidence type="ECO:0000256" key="6">
    <source>
        <dbReference type="ARBA" id="ARBA00022692"/>
    </source>
</evidence>
<dbReference type="InterPro" id="IPR036097">
    <property type="entry name" value="HisK_dim/P_sf"/>
</dbReference>
<dbReference type="Gene3D" id="3.30.565.10">
    <property type="entry name" value="Histidine kinase-like ATPase, C-terminal domain"/>
    <property type="match status" value="1"/>
</dbReference>
<comment type="subcellular location">
    <subcellularLocation>
        <location evidence="2">Membrane</location>
    </subcellularLocation>
</comment>
<feature type="coiled-coil region" evidence="13">
    <location>
        <begin position="194"/>
        <end position="263"/>
    </location>
</feature>
<organism evidence="16 17">
    <name type="scientific">Gimesia panareensis</name>
    <dbReference type="NCBI Taxonomy" id="2527978"/>
    <lineage>
        <taxon>Bacteria</taxon>
        <taxon>Pseudomonadati</taxon>
        <taxon>Planctomycetota</taxon>
        <taxon>Planctomycetia</taxon>
        <taxon>Planctomycetales</taxon>
        <taxon>Planctomycetaceae</taxon>
        <taxon>Gimesia</taxon>
    </lineage>
</organism>
<keyword evidence="11" id="KW-0902">Two-component regulatory system</keyword>
<dbReference type="Gene3D" id="1.10.287.130">
    <property type="match status" value="1"/>
</dbReference>
<evidence type="ECO:0000313" key="17">
    <source>
        <dbReference type="Proteomes" id="UP000320839"/>
    </source>
</evidence>
<gene>
    <name evidence="16" type="primary">barA_1</name>
    <name evidence="16" type="ORF">Pan153_03950</name>
</gene>
<keyword evidence="10 14" id="KW-1133">Transmembrane helix</keyword>
<keyword evidence="5 16" id="KW-0808">Transferase</keyword>
<protein>
    <recommendedName>
        <fullName evidence="3">histidine kinase</fullName>
        <ecNumber evidence="3">2.7.13.3</ecNumber>
    </recommendedName>
</protein>
<dbReference type="CDD" id="cd00082">
    <property type="entry name" value="HisKA"/>
    <property type="match status" value="1"/>
</dbReference>
<evidence type="ECO:0000256" key="4">
    <source>
        <dbReference type="ARBA" id="ARBA00022553"/>
    </source>
</evidence>
<evidence type="ECO:0000256" key="12">
    <source>
        <dbReference type="ARBA" id="ARBA00023136"/>
    </source>
</evidence>
<dbReference type="EMBL" id="CP036317">
    <property type="protein sequence ID" value="QDV15777.1"/>
    <property type="molecule type" value="Genomic_DNA"/>
</dbReference>
<dbReference type="InterPro" id="IPR036890">
    <property type="entry name" value="HATPase_C_sf"/>
</dbReference>
<dbReference type="SMART" id="SM00388">
    <property type="entry name" value="HisKA"/>
    <property type="match status" value="1"/>
</dbReference>
<evidence type="ECO:0000256" key="2">
    <source>
        <dbReference type="ARBA" id="ARBA00004370"/>
    </source>
</evidence>
<sequence length="443" mass="49747">MKLSILTRPCKPGISQRADELFNEHSRHLCQRTDRLFACLMIVQWLAAVGAAFLVTPYTWIGNHSQTHLHVWAAVLLGGLITCFPVLLAWINPGTVLTRHVIAVSQMLTSSLLIHLSGGRIETHFHIFGSLAFLAFYRDWRVLLSATTVVVIDHTAFGLFYPQAVFGVLTASPWRIVEHGAWVIFEDIFLIIAIQQNTKEMRAMARQRAVLEETKTLIESEVEKRTSELHQANQKISETNRQLENQARELLRSKEHAEAANRAKSAFLANMSHEIRTPMNAILGFNDILLDNVTQSENVEAARTVKENGEYLIRLINDILDLSKIEAEKLVVERVPCSPHELLNNVCSLMNVRATAKALPLEFQIEGPIPETISTDPTRLRQILINTISNAIKFTETGSVRVVTRLLNEQNLTRMALSSCNVFQVVLLRNRSLSTCLGCCISG</sequence>
<keyword evidence="12 14" id="KW-0472">Membrane</keyword>